<keyword evidence="1" id="KW-0614">Plasmid</keyword>
<evidence type="ECO:0000313" key="2">
    <source>
        <dbReference type="Proteomes" id="UP000019146"/>
    </source>
</evidence>
<evidence type="ECO:0000313" key="1">
    <source>
        <dbReference type="EMBL" id="ALL71691.1"/>
    </source>
</evidence>
<protein>
    <submittedName>
        <fullName evidence="1">Uncharacterized protein</fullName>
    </submittedName>
</protein>
<dbReference type="Proteomes" id="UP000019146">
    <property type="component" value="Plasmid unnamed"/>
</dbReference>
<geneLocation type="plasmid" evidence="2"/>
<dbReference type="AlphaFoldDB" id="A0A0P0RRJ7"/>
<dbReference type="EMBL" id="CP012748">
    <property type="protein sequence ID" value="ALL71691.1"/>
    <property type="molecule type" value="Genomic_DNA"/>
</dbReference>
<sequence length="45" mass="4921">MAEMAGGGIWPRPCEKGKVLGFQVALYPSRAAAVPLQRDLKGRFF</sequence>
<dbReference type="KEGG" id="bcai:K788_0007322"/>
<reference evidence="1 2" key="1">
    <citation type="journal article" date="2014" name="Genome Announc.">
        <title>Draft Genome Sequence of the Haloacid-Degrading Burkholderia caribensis Strain MBA4.</title>
        <authorList>
            <person name="Pan Y."/>
            <person name="Kong K.F."/>
            <person name="Tsang J.S."/>
        </authorList>
    </citation>
    <scope>NUCLEOTIDE SEQUENCE [LARGE SCALE GENOMIC DNA]</scope>
    <source>
        <strain evidence="1 2">MBA4</strain>
        <plasmid evidence="2">Plasmid</plasmid>
    </source>
</reference>
<organism evidence="1 2">
    <name type="scientific">Paraburkholderia caribensis MBA4</name>
    <dbReference type="NCBI Taxonomy" id="1323664"/>
    <lineage>
        <taxon>Bacteria</taxon>
        <taxon>Pseudomonadati</taxon>
        <taxon>Pseudomonadota</taxon>
        <taxon>Betaproteobacteria</taxon>
        <taxon>Burkholderiales</taxon>
        <taxon>Burkholderiaceae</taxon>
        <taxon>Paraburkholderia</taxon>
    </lineage>
</organism>
<proteinExistence type="predicted"/>
<name>A0A0P0RRJ7_9BURK</name>
<accession>A0A0P0RRJ7</accession>
<gene>
    <name evidence="1" type="ORF">K788_0007322</name>
</gene>